<name>T0QLZ4_SAPDV</name>
<evidence type="ECO:0000256" key="2">
    <source>
        <dbReference type="ARBA" id="ARBA00010992"/>
    </source>
</evidence>
<feature type="transmembrane region" description="Helical" evidence="7">
    <location>
        <begin position="26"/>
        <end position="44"/>
    </location>
</feature>
<keyword evidence="3" id="KW-0813">Transport</keyword>
<evidence type="ECO:0000256" key="1">
    <source>
        <dbReference type="ARBA" id="ARBA00004141"/>
    </source>
</evidence>
<dbReference type="STRING" id="1156394.T0QLZ4"/>
<dbReference type="InterPro" id="IPR020846">
    <property type="entry name" value="MFS_dom"/>
</dbReference>
<organism evidence="9 10">
    <name type="scientific">Saprolegnia diclina (strain VS20)</name>
    <dbReference type="NCBI Taxonomy" id="1156394"/>
    <lineage>
        <taxon>Eukaryota</taxon>
        <taxon>Sar</taxon>
        <taxon>Stramenopiles</taxon>
        <taxon>Oomycota</taxon>
        <taxon>Saprolegniomycetes</taxon>
        <taxon>Saprolegniales</taxon>
        <taxon>Saprolegniaceae</taxon>
        <taxon>Saprolegnia</taxon>
    </lineage>
</organism>
<feature type="transmembrane region" description="Helical" evidence="7">
    <location>
        <begin position="310"/>
        <end position="330"/>
    </location>
</feature>
<reference evidence="9 10" key="1">
    <citation type="submission" date="2012-04" db="EMBL/GenBank/DDBJ databases">
        <title>The Genome Sequence of Saprolegnia declina VS20.</title>
        <authorList>
            <consortium name="The Broad Institute Genome Sequencing Platform"/>
            <person name="Russ C."/>
            <person name="Nusbaum C."/>
            <person name="Tyler B."/>
            <person name="van West P."/>
            <person name="Dieguez-Uribeondo J."/>
            <person name="de Bruijn I."/>
            <person name="Tripathy S."/>
            <person name="Jiang R."/>
            <person name="Young S.K."/>
            <person name="Zeng Q."/>
            <person name="Gargeya S."/>
            <person name="Fitzgerald M."/>
            <person name="Haas B."/>
            <person name="Abouelleil A."/>
            <person name="Alvarado L."/>
            <person name="Arachchi H.M."/>
            <person name="Berlin A."/>
            <person name="Chapman S.B."/>
            <person name="Goldberg J."/>
            <person name="Griggs A."/>
            <person name="Gujja S."/>
            <person name="Hansen M."/>
            <person name="Howarth C."/>
            <person name="Imamovic A."/>
            <person name="Larimer J."/>
            <person name="McCowen C."/>
            <person name="Montmayeur A."/>
            <person name="Murphy C."/>
            <person name="Neiman D."/>
            <person name="Pearson M."/>
            <person name="Priest M."/>
            <person name="Roberts A."/>
            <person name="Saif S."/>
            <person name="Shea T."/>
            <person name="Sisk P."/>
            <person name="Sykes S."/>
            <person name="Wortman J."/>
            <person name="Nusbaum C."/>
            <person name="Birren B."/>
        </authorList>
    </citation>
    <scope>NUCLEOTIDE SEQUENCE [LARGE SCALE GENOMIC DNA]</scope>
    <source>
        <strain evidence="9 10">VS20</strain>
    </source>
</reference>
<gene>
    <name evidence="9" type="ORF">SDRG_07634</name>
</gene>
<evidence type="ECO:0000259" key="8">
    <source>
        <dbReference type="PROSITE" id="PS50850"/>
    </source>
</evidence>
<dbReference type="VEuPathDB" id="FungiDB:SDRG_07634"/>
<accession>T0QLZ4</accession>
<comment type="similarity">
    <text evidence="2">Belongs to the major facilitator superfamily. Sugar transporter (TC 2.A.1.1) family.</text>
</comment>
<dbReference type="RefSeq" id="XP_008611702.1">
    <property type="nucleotide sequence ID" value="XM_008613480.1"/>
</dbReference>
<dbReference type="PANTHER" id="PTHR48020:SF12">
    <property type="entry name" value="PROTON MYO-INOSITOL COTRANSPORTER"/>
    <property type="match status" value="1"/>
</dbReference>
<comment type="subcellular location">
    <subcellularLocation>
        <location evidence="1">Membrane</location>
        <topology evidence="1">Multi-pass membrane protein</topology>
    </subcellularLocation>
</comment>
<dbReference type="Proteomes" id="UP000030762">
    <property type="component" value="Unassembled WGS sequence"/>
</dbReference>
<keyword evidence="4 7" id="KW-0812">Transmembrane</keyword>
<sequence>MSSERQHLLSVLPSAAMHKYRLAPPLWFAFSLVGGMIYGYNVSIAPSLPYIADSLNLSTSHQEMASAAATLSDAAAMLIGGRLADIFGRRNVALLACAMTMLGAVGSAAWHSSFGAFLFWRLCTGVGNGLSILILPMYIAEGTDTATRGMAVAFYQLGVLSGTVLPYVVILLSESWLLTMLLGSLPAAAIATSFLTGLFKESQAWRGYKNDLAATSALEARLDANDATPLTPESLGSPHSVRELWIGILLAYSNNSIDASLFYGPQIVSKSSASFSRHDSNLVGMSFCLLSVLAVVVAMVFLVRKYSRRHIYLVTHTVVVVAFLACFVLFEFVPSIDTPHSAASNVLILALALLVVFQTCGPGLLFVLIVSEMFGHGAVRARYMSYCTFAMSAFSLLINGTMLSLFESIGVGATFGGYGLTYAVCLAVFYKWLPETKARGIMEH</sequence>
<dbReference type="Gene3D" id="1.20.1250.20">
    <property type="entry name" value="MFS general substrate transporter like domains"/>
    <property type="match status" value="1"/>
</dbReference>
<dbReference type="OrthoDB" id="6612291at2759"/>
<dbReference type="eggNOG" id="KOG0254">
    <property type="taxonomic scope" value="Eukaryota"/>
</dbReference>
<evidence type="ECO:0000256" key="6">
    <source>
        <dbReference type="ARBA" id="ARBA00023136"/>
    </source>
</evidence>
<dbReference type="InterPro" id="IPR005828">
    <property type="entry name" value="MFS_sugar_transport-like"/>
</dbReference>
<feature type="transmembrane region" description="Helical" evidence="7">
    <location>
        <begin position="118"/>
        <end position="140"/>
    </location>
</feature>
<feature type="transmembrane region" description="Helical" evidence="7">
    <location>
        <begin position="409"/>
        <end position="433"/>
    </location>
</feature>
<dbReference type="SUPFAM" id="SSF103473">
    <property type="entry name" value="MFS general substrate transporter"/>
    <property type="match status" value="1"/>
</dbReference>
<keyword evidence="10" id="KW-1185">Reference proteome</keyword>
<dbReference type="PROSITE" id="PS00216">
    <property type="entry name" value="SUGAR_TRANSPORT_1"/>
    <property type="match status" value="1"/>
</dbReference>
<dbReference type="InterPro" id="IPR050814">
    <property type="entry name" value="Myo-inositol_Transporter"/>
</dbReference>
<feature type="transmembrane region" description="Helical" evidence="7">
    <location>
        <begin position="152"/>
        <end position="170"/>
    </location>
</feature>
<evidence type="ECO:0000256" key="7">
    <source>
        <dbReference type="SAM" id="Phobius"/>
    </source>
</evidence>
<dbReference type="InParanoid" id="T0QLZ4"/>
<feature type="domain" description="Major facilitator superfamily (MFS) profile" evidence="8">
    <location>
        <begin position="27"/>
        <end position="437"/>
    </location>
</feature>
<dbReference type="AlphaFoldDB" id="T0QLZ4"/>
<dbReference type="GO" id="GO:0016020">
    <property type="term" value="C:membrane"/>
    <property type="evidence" value="ECO:0007669"/>
    <property type="project" value="UniProtKB-SubCell"/>
</dbReference>
<evidence type="ECO:0000313" key="10">
    <source>
        <dbReference type="Proteomes" id="UP000030762"/>
    </source>
</evidence>
<proteinExistence type="inferred from homology"/>
<dbReference type="InterPro" id="IPR036259">
    <property type="entry name" value="MFS_trans_sf"/>
</dbReference>
<feature type="transmembrane region" description="Helical" evidence="7">
    <location>
        <begin position="92"/>
        <end position="112"/>
    </location>
</feature>
<dbReference type="GeneID" id="19948361"/>
<evidence type="ECO:0000256" key="5">
    <source>
        <dbReference type="ARBA" id="ARBA00022989"/>
    </source>
</evidence>
<evidence type="ECO:0000256" key="4">
    <source>
        <dbReference type="ARBA" id="ARBA00022692"/>
    </source>
</evidence>
<feature type="transmembrane region" description="Helical" evidence="7">
    <location>
        <begin position="342"/>
        <end position="371"/>
    </location>
</feature>
<dbReference type="PROSITE" id="PS50850">
    <property type="entry name" value="MFS"/>
    <property type="match status" value="1"/>
</dbReference>
<feature type="transmembrane region" description="Helical" evidence="7">
    <location>
        <begin position="383"/>
        <end position="403"/>
    </location>
</feature>
<protein>
    <recommendedName>
        <fullName evidence="8">Major facilitator superfamily (MFS) profile domain-containing protein</fullName>
    </recommendedName>
</protein>
<feature type="transmembrane region" description="Helical" evidence="7">
    <location>
        <begin position="176"/>
        <end position="199"/>
    </location>
</feature>
<feature type="transmembrane region" description="Helical" evidence="7">
    <location>
        <begin position="283"/>
        <end position="303"/>
    </location>
</feature>
<keyword evidence="6 7" id="KW-0472">Membrane</keyword>
<dbReference type="Pfam" id="PF00083">
    <property type="entry name" value="Sugar_tr"/>
    <property type="match status" value="1"/>
</dbReference>
<dbReference type="OMA" id="YNFHFHF"/>
<dbReference type="GO" id="GO:0022857">
    <property type="term" value="F:transmembrane transporter activity"/>
    <property type="evidence" value="ECO:0007669"/>
    <property type="project" value="InterPro"/>
</dbReference>
<evidence type="ECO:0000313" key="9">
    <source>
        <dbReference type="EMBL" id="EQC34830.1"/>
    </source>
</evidence>
<evidence type="ECO:0000256" key="3">
    <source>
        <dbReference type="ARBA" id="ARBA00022448"/>
    </source>
</evidence>
<feature type="transmembrane region" description="Helical" evidence="7">
    <location>
        <begin position="244"/>
        <end position="263"/>
    </location>
</feature>
<dbReference type="InterPro" id="IPR005829">
    <property type="entry name" value="Sugar_transporter_CS"/>
</dbReference>
<dbReference type="PANTHER" id="PTHR48020">
    <property type="entry name" value="PROTON MYO-INOSITOL COTRANSPORTER"/>
    <property type="match status" value="1"/>
</dbReference>
<keyword evidence="5 7" id="KW-1133">Transmembrane helix</keyword>
<dbReference type="EMBL" id="JH767153">
    <property type="protein sequence ID" value="EQC34830.1"/>
    <property type="molecule type" value="Genomic_DNA"/>
</dbReference>